<reference evidence="4 5" key="1">
    <citation type="submission" date="2016-11" db="EMBL/GenBank/DDBJ databases">
        <authorList>
            <person name="Jaros S."/>
            <person name="Januszkiewicz K."/>
            <person name="Wedrychowicz H."/>
        </authorList>
    </citation>
    <scope>NUCLEOTIDE SEQUENCE [LARGE SCALE GENOMIC DNA]</scope>
    <source>
        <strain evidence="4 5">DSM 15929</strain>
    </source>
</reference>
<accession>A0A1M6S732</accession>
<dbReference type="SUPFAM" id="SSF58104">
    <property type="entry name" value="Methyl-accepting chemotaxis protein (MCP) signaling domain"/>
    <property type="match status" value="1"/>
</dbReference>
<organism evidence="4 5">
    <name type="scientific">Anaerocolumna jejuensis DSM 15929</name>
    <dbReference type="NCBI Taxonomy" id="1121322"/>
    <lineage>
        <taxon>Bacteria</taxon>
        <taxon>Bacillati</taxon>
        <taxon>Bacillota</taxon>
        <taxon>Clostridia</taxon>
        <taxon>Lachnospirales</taxon>
        <taxon>Lachnospiraceae</taxon>
        <taxon>Anaerocolumna</taxon>
    </lineage>
</organism>
<evidence type="ECO:0000256" key="1">
    <source>
        <dbReference type="SAM" id="MobiDB-lite"/>
    </source>
</evidence>
<feature type="transmembrane region" description="Helical" evidence="2">
    <location>
        <begin position="468"/>
        <end position="487"/>
    </location>
</feature>
<evidence type="ECO:0000256" key="2">
    <source>
        <dbReference type="SAM" id="Phobius"/>
    </source>
</evidence>
<dbReference type="OrthoDB" id="1677957at2"/>
<feature type="transmembrane region" description="Helical" evidence="2">
    <location>
        <begin position="438"/>
        <end position="462"/>
    </location>
</feature>
<dbReference type="STRING" id="1121322.SAMN02745136_02433"/>
<feature type="region of interest" description="Disordered" evidence="1">
    <location>
        <begin position="72"/>
        <end position="116"/>
    </location>
</feature>
<sequence length="780" mass="82387">MAEAADFKSMKISIDIYSEALEKLMKKLDTTTAKMIKASTKFDNSAGNILKAGKAADKAASKMQSFGNAASKTVTDMQKTGKSLDDASKRMKKTGDAADRATGKMKSAGKTLDDTTKNMKKAGDAAMKATGNMLQTGDSLKGVTDSFQSTSKKVGDAAKNLLDAGNKIGNVNKSLGDTEKKSSKAGSKVKDLFDKFKSLKGVTKAFDLADNLSMSNSKLNKVNDGKRSNNALHGKVAAAAGSSRSTYKDMAGYVASLSAVEGGAFKNNDQAIAFAELMQKSVVAGGAEDRGAAMNQMIGGLSKGSLGSDDLKAASGTSPLVMESLKSYTGMSSDDLYKMADDGKLTADVIKNAMFSMSNDINTQFGNTKMTFGETWDKLKEGALQAASSVLDKLNEIISNPQVQQFVDKLIAGMSMLGDAAAKVCDFIIGNWNIIGPILAYLVGVVLAVMIIDTIAMAAAWLAVNWPILLIIGALAAVIGILASVGVSFEQVCGAIGGFLGVVVAHVYNSFVNIWNVVAAFINFFGNAFNNPIASIKILFLDLAINALSNITSIAKGFSSFINKLTGKKINIAAGITKMTDALSAEKESTKAESGYKTYAKEASYKDYTKAALTGDKLGTNTAKNIENMAKGYDNTLGKNIVKDPTKNPAYDPMESYNKTLGKNTVKDQTKDPAYNPMGNLGYQPFQGSKNLPGDPSSPLKVEGTGAGGSMSVNMPDEDKEYLKNIAERDYIANVATNSLAPNISVQFGDVHQTADANKVAGRIKKILREQIATASEGVY</sequence>
<name>A0A1M6S732_9FIRM</name>
<dbReference type="Proteomes" id="UP000184386">
    <property type="component" value="Unassembled WGS sequence"/>
</dbReference>
<dbReference type="PANTHER" id="PTHR47372:SF11">
    <property type="entry name" value="RE19971P"/>
    <property type="match status" value="1"/>
</dbReference>
<dbReference type="PANTHER" id="PTHR47372">
    <property type="entry name" value="DAUER UP-REGULATED-RELATED"/>
    <property type="match status" value="1"/>
</dbReference>
<dbReference type="NCBIfam" id="TIGR02675">
    <property type="entry name" value="tape_meas_nterm"/>
    <property type="match status" value="1"/>
</dbReference>
<protein>
    <submittedName>
        <fullName evidence="4">Tape measure domain-containing protein</fullName>
    </submittedName>
</protein>
<keyword evidence="2" id="KW-1133">Transmembrane helix</keyword>
<evidence type="ECO:0000313" key="5">
    <source>
        <dbReference type="Proteomes" id="UP000184386"/>
    </source>
</evidence>
<evidence type="ECO:0000313" key="4">
    <source>
        <dbReference type="EMBL" id="SHK40490.1"/>
    </source>
</evidence>
<evidence type="ECO:0000259" key="3">
    <source>
        <dbReference type="Pfam" id="PF20155"/>
    </source>
</evidence>
<dbReference type="InterPro" id="IPR013491">
    <property type="entry name" value="Tape_meas_N"/>
</dbReference>
<feature type="compositionally biased region" description="Polar residues" evidence="1">
    <location>
        <begin position="72"/>
        <end position="81"/>
    </location>
</feature>
<dbReference type="Pfam" id="PF20155">
    <property type="entry name" value="TMP_3"/>
    <property type="match status" value="1"/>
</dbReference>
<keyword evidence="5" id="KW-1185">Reference proteome</keyword>
<dbReference type="AlphaFoldDB" id="A0A1M6S732"/>
<feature type="transmembrane region" description="Helical" evidence="2">
    <location>
        <begin position="499"/>
        <end position="522"/>
    </location>
</feature>
<feature type="domain" description="Tape measure protein N-terminal" evidence="3">
    <location>
        <begin position="204"/>
        <end position="388"/>
    </location>
</feature>
<dbReference type="RefSeq" id="WP_073276188.1">
    <property type="nucleotide sequence ID" value="NZ_FRAC01000011.1"/>
</dbReference>
<keyword evidence="2" id="KW-0812">Transmembrane</keyword>
<proteinExistence type="predicted"/>
<gene>
    <name evidence="4" type="ORF">SAMN02745136_02433</name>
</gene>
<dbReference type="EMBL" id="FRAC01000011">
    <property type="protein sequence ID" value="SHK40490.1"/>
    <property type="molecule type" value="Genomic_DNA"/>
</dbReference>
<feature type="compositionally biased region" description="Basic and acidic residues" evidence="1">
    <location>
        <begin position="82"/>
        <end position="102"/>
    </location>
</feature>
<keyword evidence="2" id="KW-0472">Membrane</keyword>